<comment type="caution">
    <text evidence="8">The sequence shown here is derived from an EMBL/GenBank/DDBJ whole genome shotgun (WGS) entry which is preliminary data.</text>
</comment>
<dbReference type="InterPro" id="IPR045229">
    <property type="entry name" value="TPP_enz"/>
</dbReference>
<sequence length="580" mass="63243">MPRMTTMEAAVAIMEAEGVDVVFGIPGAAILPLYKALSQSPGIKSITVRHEEGATHAADGWARATGKVGVAIGTSGPAGTNMVTGLYTAWADSIPMITITGQAPRAQLHREGFQAVDICSIVKPVVKKSFLAMEPAQVPWIFREAFRIAREGRPGPVHIDLPLDVQQAMIDYESSTDHSLPVFPMPPYLPAIEKALAMLMNAKRPIILAGGGVINANASDALVDLAEYLQVPVSPTLMGWGAIAADHPLYIGTVGIQTQTRAANQIFLESDFVLAIGARFAERHTGKLDVYTRGRQFVHIDVEATQIGRIFQPDLGIVADARLAIEALLTAAKSRMPRQKPGEWVERVGLLKEAKDRRMDIDTVPIKPARVFKALNTVFGAQAIFTTAIGLYQIWSGQFQHVYKPRHYLVCGQAGPLGWEIPAAIGVKCAHPDEEVVAVVGDYSFEFLMEEIAVAVQYHIPMVIVMLNNGYLGLIRQPSKYQYDMNFGVDISYGMNEDRGMDNVRAVEAMGGLGKKVMNPAELEAAMVWAQDASHSHQLPVLVEVFIEREADAAMGPSLDQIREFDEVIDRDVALASEQR</sequence>
<feature type="domain" description="Thiamine pyrophosphate enzyme central" evidence="5">
    <location>
        <begin position="192"/>
        <end position="328"/>
    </location>
</feature>
<dbReference type="InterPro" id="IPR029035">
    <property type="entry name" value="DHS-like_NAD/FAD-binding_dom"/>
</dbReference>
<dbReference type="PANTHER" id="PTHR18968:SF14">
    <property type="entry name" value="GLYOXYLATE CARBOLIGASE"/>
    <property type="match status" value="1"/>
</dbReference>
<dbReference type="Pfam" id="PF02776">
    <property type="entry name" value="TPP_enzyme_N"/>
    <property type="match status" value="1"/>
</dbReference>
<feature type="domain" description="Thiamine pyrophosphate enzyme N-terminal TPP-binding" evidence="7">
    <location>
        <begin position="4"/>
        <end position="120"/>
    </location>
</feature>
<proteinExistence type="inferred from homology"/>
<dbReference type="NCBIfam" id="NF008431">
    <property type="entry name" value="PRK11269.1"/>
    <property type="match status" value="1"/>
</dbReference>
<dbReference type="SUPFAM" id="SSF52467">
    <property type="entry name" value="DHS-like NAD/FAD-binding domain"/>
    <property type="match status" value="1"/>
</dbReference>
<dbReference type="Pfam" id="PF00205">
    <property type="entry name" value="TPP_enzyme_M"/>
    <property type="match status" value="1"/>
</dbReference>
<reference evidence="8 9" key="1">
    <citation type="journal article" date="2014" name="BMC Genomics">
        <title>Comparison of environmental and isolate Sulfobacillus genomes reveals diverse carbon, sulfur, nitrogen, and hydrogen metabolisms.</title>
        <authorList>
            <person name="Justice N.B."/>
            <person name="Norman A."/>
            <person name="Brown C.T."/>
            <person name="Singh A."/>
            <person name="Thomas B.C."/>
            <person name="Banfield J.F."/>
        </authorList>
    </citation>
    <scope>NUCLEOTIDE SEQUENCE [LARGE SCALE GENOMIC DNA]</scope>
    <source>
        <strain evidence="8">AMDSBA1</strain>
    </source>
</reference>
<dbReference type="InterPro" id="IPR029061">
    <property type="entry name" value="THDP-binding"/>
</dbReference>
<dbReference type="GO" id="GO:0003984">
    <property type="term" value="F:acetolactate synthase activity"/>
    <property type="evidence" value="ECO:0007669"/>
    <property type="project" value="UniProtKB-EC"/>
</dbReference>
<dbReference type="Proteomes" id="UP000242699">
    <property type="component" value="Unassembled WGS sequence"/>
</dbReference>
<dbReference type="Pfam" id="PF02775">
    <property type="entry name" value="TPP_enzyme_C"/>
    <property type="match status" value="1"/>
</dbReference>
<dbReference type="Gene3D" id="3.40.50.970">
    <property type="match status" value="2"/>
</dbReference>
<dbReference type="GO" id="GO:0030976">
    <property type="term" value="F:thiamine pyrophosphate binding"/>
    <property type="evidence" value="ECO:0007669"/>
    <property type="project" value="InterPro"/>
</dbReference>
<dbReference type="Gene3D" id="3.40.50.1220">
    <property type="entry name" value="TPP-binding domain"/>
    <property type="match status" value="1"/>
</dbReference>
<dbReference type="InterPro" id="IPR012001">
    <property type="entry name" value="Thiamin_PyroP_enz_TPP-bd_dom"/>
</dbReference>
<dbReference type="SUPFAM" id="SSF52518">
    <property type="entry name" value="Thiamin diphosphate-binding fold (THDP-binding)"/>
    <property type="match status" value="2"/>
</dbReference>
<accession>A0A2T2X4B7</accession>
<dbReference type="GO" id="GO:0050660">
    <property type="term" value="F:flavin adenine dinucleotide binding"/>
    <property type="evidence" value="ECO:0007669"/>
    <property type="project" value="TreeGrafter"/>
</dbReference>
<dbReference type="InterPro" id="IPR011766">
    <property type="entry name" value="TPP_enzyme_TPP-bd"/>
</dbReference>
<evidence type="ECO:0000313" key="9">
    <source>
        <dbReference type="Proteomes" id="UP000242699"/>
    </source>
</evidence>
<name>A0A2T2X4B7_9FIRM</name>
<dbReference type="GO" id="GO:0009097">
    <property type="term" value="P:isoleucine biosynthetic process"/>
    <property type="evidence" value="ECO:0007669"/>
    <property type="project" value="TreeGrafter"/>
</dbReference>
<dbReference type="PANTHER" id="PTHR18968">
    <property type="entry name" value="THIAMINE PYROPHOSPHATE ENZYMES"/>
    <property type="match status" value="1"/>
</dbReference>
<evidence type="ECO:0000259" key="5">
    <source>
        <dbReference type="Pfam" id="PF00205"/>
    </source>
</evidence>
<evidence type="ECO:0000259" key="6">
    <source>
        <dbReference type="Pfam" id="PF02775"/>
    </source>
</evidence>
<dbReference type="InterPro" id="IPR012000">
    <property type="entry name" value="Thiamin_PyroP_enz_cen_dom"/>
</dbReference>
<dbReference type="GO" id="GO:0009099">
    <property type="term" value="P:L-valine biosynthetic process"/>
    <property type="evidence" value="ECO:0007669"/>
    <property type="project" value="TreeGrafter"/>
</dbReference>
<evidence type="ECO:0000256" key="2">
    <source>
        <dbReference type="ARBA" id="ARBA00023052"/>
    </source>
</evidence>
<dbReference type="GO" id="GO:0009028">
    <property type="term" value="F:tartronate-semialdehyde synthase activity"/>
    <property type="evidence" value="ECO:0007669"/>
    <property type="project" value="TreeGrafter"/>
</dbReference>
<dbReference type="GO" id="GO:0016874">
    <property type="term" value="F:ligase activity"/>
    <property type="evidence" value="ECO:0007669"/>
    <property type="project" value="UniProtKB-KW"/>
</dbReference>
<evidence type="ECO:0000313" key="8">
    <source>
        <dbReference type="EMBL" id="PSR29340.1"/>
    </source>
</evidence>
<dbReference type="AlphaFoldDB" id="A0A2T2X4B7"/>
<evidence type="ECO:0000256" key="4">
    <source>
        <dbReference type="RuleBase" id="RU362132"/>
    </source>
</evidence>
<evidence type="ECO:0000259" key="7">
    <source>
        <dbReference type="Pfam" id="PF02776"/>
    </source>
</evidence>
<dbReference type="GO" id="GO:0000287">
    <property type="term" value="F:magnesium ion binding"/>
    <property type="evidence" value="ECO:0007669"/>
    <property type="project" value="InterPro"/>
</dbReference>
<keyword evidence="8" id="KW-0436">Ligase</keyword>
<protein>
    <submittedName>
        <fullName evidence="8">Glyoxylate carboligase</fullName>
    </submittedName>
</protein>
<dbReference type="CDD" id="cd07035">
    <property type="entry name" value="TPP_PYR_POX_like"/>
    <property type="match status" value="1"/>
</dbReference>
<evidence type="ECO:0000256" key="3">
    <source>
        <dbReference type="ARBA" id="ARBA00048670"/>
    </source>
</evidence>
<feature type="domain" description="Thiamine pyrophosphate enzyme TPP-binding" evidence="6">
    <location>
        <begin position="389"/>
        <end position="545"/>
    </location>
</feature>
<dbReference type="FunFam" id="3.40.50.970:FF:000007">
    <property type="entry name" value="Acetolactate synthase"/>
    <property type="match status" value="1"/>
</dbReference>
<dbReference type="FunFam" id="3.40.50.1220:FF:000008">
    <property type="entry name" value="Acetolactate synthase"/>
    <property type="match status" value="1"/>
</dbReference>
<organism evidence="8 9">
    <name type="scientific">Sulfobacillus benefaciens</name>
    <dbReference type="NCBI Taxonomy" id="453960"/>
    <lineage>
        <taxon>Bacteria</taxon>
        <taxon>Bacillati</taxon>
        <taxon>Bacillota</taxon>
        <taxon>Clostridia</taxon>
        <taxon>Eubacteriales</taxon>
        <taxon>Clostridiales Family XVII. Incertae Sedis</taxon>
        <taxon>Sulfobacillus</taxon>
    </lineage>
</organism>
<dbReference type="EMBL" id="PXYT01000016">
    <property type="protein sequence ID" value="PSR29340.1"/>
    <property type="molecule type" value="Genomic_DNA"/>
</dbReference>
<comment type="catalytic activity">
    <reaction evidence="3">
        <text>2 pyruvate + H(+) = (2S)-2-acetolactate + CO2</text>
        <dbReference type="Rhea" id="RHEA:25249"/>
        <dbReference type="ChEBI" id="CHEBI:15361"/>
        <dbReference type="ChEBI" id="CHEBI:15378"/>
        <dbReference type="ChEBI" id="CHEBI:16526"/>
        <dbReference type="ChEBI" id="CHEBI:58476"/>
        <dbReference type="EC" id="2.2.1.6"/>
    </reaction>
</comment>
<comment type="similarity">
    <text evidence="1 4">Belongs to the TPP enzyme family.</text>
</comment>
<evidence type="ECO:0000256" key="1">
    <source>
        <dbReference type="ARBA" id="ARBA00007812"/>
    </source>
</evidence>
<dbReference type="GO" id="GO:0005948">
    <property type="term" value="C:acetolactate synthase complex"/>
    <property type="evidence" value="ECO:0007669"/>
    <property type="project" value="TreeGrafter"/>
</dbReference>
<gene>
    <name evidence="8" type="ORF">C7B43_08325</name>
</gene>
<keyword evidence="2 4" id="KW-0786">Thiamine pyrophosphate</keyword>